<dbReference type="InterPro" id="IPR050808">
    <property type="entry name" value="Phage_Integrase"/>
</dbReference>
<dbReference type="Gene3D" id="1.10.150.130">
    <property type="match status" value="1"/>
</dbReference>
<comment type="caution">
    <text evidence="8">The sequence shown here is derived from an EMBL/GenBank/DDBJ whole genome shotgun (WGS) entry which is preliminary data.</text>
</comment>
<proteinExistence type="inferred from homology"/>
<comment type="similarity">
    <text evidence="1">Belongs to the 'phage' integrase family.</text>
</comment>
<dbReference type="Proteomes" id="UP001154272">
    <property type="component" value="Unassembled WGS sequence"/>
</dbReference>
<dbReference type="PANTHER" id="PTHR30629:SF2">
    <property type="entry name" value="PROPHAGE INTEGRASE INTS-RELATED"/>
    <property type="match status" value="1"/>
</dbReference>
<evidence type="ECO:0000313" key="8">
    <source>
        <dbReference type="EMBL" id="CAI3933545.1"/>
    </source>
</evidence>
<dbReference type="InterPro" id="IPR011010">
    <property type="entry name" value="DNA_brk_join_enz"/>
</dbReference>
<dbReference type="PROSITE" id="PS51898">
    <property type="entry name" value="TYR_RECOMBINASE"/>
    <property type="match status" value="1"/>
</dbReference>
<dbReference type="InterPro" id="IPR044068">
    <property type="entry name" value="CB"/>
</dbReference>
<accession>A0ABN8W7G5</accession>
<keyword evidence="3 5" id="KW-0238">DNA-binding</keyword>
<dbReference type="InterPro" id="IPR053876">
    <property type="entry name" value="Phage_int_M"/>
</dbReference>
<evidence type="ECO:0000256" key="5">
    <source>
        <dbReference type="PROSITE-ProRule" id="PRU01248"/>
    </source>
</evidence>
<keyword evidence="4" id="KW-0233">DNA recombination</keyword>
<dbReference type="InterPro" id="IPR038488">
    <property type="entry name" value="Integrase_DNA-bd_sf"/>
</dbReference>
<keyword evidence="2" id="KW-0229">DNA integration</keyword>
<evidence type="ECO:0000259" key="7">
    <source>
        <dbReference type="PROSITE" id="PS51900"/>
    </source>
</evidence>
<dbReference type="SUPFAM" id="SSF56349">
    <property type="entry name" value="DNA breaking-rejoining enzymes"/>
    <property type="match status" value="1"/>
</dbReference>
<dbReference type="Gene3D" id="3.30.160.390">
    <property type="entry name" value="Integrase, DNA-binding domain"/>
    <property type="match status" value="1"/>
</dbReference>
<evidence type="ECO:0000313" key="9">
    <source>
        <dbReference type="Proteomes" id="UP001154272"/>
    </source>
</evidence>
<dbReference type="PANTHER" id="PTHR30629">
    <property type="entry name" value="PROPHAGE INTEGRASE"/>
    <property type="match status" value="1"/>
</dbReference>
<dbReference type="InterPro" id="IPR013762">
    <property type="entry name" value="Integrase-like_cat_sf"/>
</dbReference>
<evidence type="ECO:0000256" key="2">
    <source>
        <dbReference type="ARBA" id="ARBA00022908"/>
    </source>
</evidence>
<dbReference type="Pfam" id="PF00589">
    <property type="entry name" value="Phage_integrase"/>
    <property type="match status" value="1"/>
</dbReference>
<dbReference type="InterPro" id="IPR025166">
    <property type="entry name" value="Integrase_DNA_bind_dom"/>
</dbReference>
<dbReference type="PROSITE" id="PS51900">
    <property type="entry name" value="CB"/>
    <property type="match status" value="1"/>
</dbReference>
<gene>
    <name evidence="8" type="ORF">R83534S58_LOCUS684</name>
</gene>
<protein>
    <submittedName>
        <fullName evidence="8">Includes phage integrase (FimB)</fullName>
    </submittedName>
</protein>
<dbReference type="InterPro" id="IPR002104">
    <property type="entry name" value="Integrase_catalytic"/>
</dbReference>
<evidence type="ECO:0000256" key="3">
    <source>
        <dbReference type="ARBA" id="ARBA00023125"/>
    </source>
</evidence>
<dbReference type="CDD" id="cd00801">
    <property type="entry name" value="INT_P4_C"/>
    <property type="match status" value="1"/>
</dbReference>
<dbReference type="Gene3D" id="1.10.443.10">
    <property type="entry name" value="Intergrase catalytic core"/>
    <property type="match status" value="1"/>
</dbReference>
<evidence type="ECO:0000256" key="4">
    <source>
        <dbReference type="ARBA" id="ARBA00023172"/>
    </source>
</evidence>
<feature type="domain" description="Core-binding (CB)" evidence="7">
    <location>
        <begin position="106"/>
        <end position="187"/>
    </location>
</feature>
<sequence length="409" mass="46300">MGFMVGYDMSRMPAGQLNVRKIDGLCDGVHGDGGNLYLTIKGQARHWTVRYFSPTTNKRREIGIGSAYILTLAKARQIAIDIRRQVADGIDPLELKTKAKKQKQIPNFAELAERYIEEQQAGWKDPRSAPIWRSSLSRIAYPTIGSKIISSIDTDDILAILKPIWTTKTETADRVRGRIERILDYATTHHYREGDNPARWKGHLSNILPKPSSVAKVQHHAAIEWQKIQPVIANLQKSNGISALAVQFLCLCASRSSEVRFARWEEIDCDQAIWTIPANRMKTGKEHRVPLSTPTITILKKVEAFKKDHHSFIFPSIKTGKALSDVALSKALHHAANTKEVTIHGLRSTFRDWCGEATSWPRDVTEMALAHTIANKVEAAYRRGDLFVKRCDMMQQWAEYCYQGNENEK</sequence>
<dbReference type="Pfam" id="PF22022">
    <property type="entry name" value="Phage_int_M"/>
    <property type="match status" value="1"/>
</dbReference>
<reference evidence="8" key="1">
    <citation type="submission" date="2022-10" db="EMBL/GenBank/DDBJ databases">
        <authorList>
            <person name="Botero Cardona J."/>
        </authorList>
    </citation>
    <scope>NUCLEOTIDE SEQUENCE</scope>
    <source>
        <strain evidence="8">R-83534</strain>
    </source>
</reference>
<dbReference type="EMBL" id="CAMXCH010000001">
    <property type="protein sequence ID" value="CAI3933545.1"/>
    <property type="molecule type" value="Genomic_DNA"/>
</dbReference>
<dbReference type="InterPro" id="IPR010998">
    <property type="entry name" value="Integrase_recombinase_N"/>
</dbReference>
<organism evidence="8 9">
    <name type="scientific">Commensalibacter papalotli</name>
    <name type="common">ex Botero et al. 2024</name>
    <dbReference type="NCBI Taxonomy" id="2972766"/>
    <lineage>
        <taxon>Bacteria</taxon>
        <taxon>Pseudomonadati</taxon>
        <taxon>Pseudomonadota</taxon>
        <taxon>Alphaproteobacteria</taxon>
        <taxon>Acetobacterales</taxon>
        <taxon>Acetobacteraceae</taxon>
    </lineage>
</organism>
<keyword evidence="9" id="KW-1185">Reference proteome</keyword>
<dbReference type="Pfam" id="PF13356">
    <property type="entry name" value="Arm-DNA-bind_3"/>
    <property type="match status" value="1"/>
</dbReference>
<name>A0ABN8W7G5_9PROT</name>
<evidence type="ECO:0000256" key="1">
    <source>
        <dbReference type="ARBA" id="ARBA00008857"/>
    </source>
</evidence>
<feature type="domain" description="Tyr recombinase" evidence="6">
    <location>
        <begin position="207"/>
        <end position="399"/>
    </location>
</feature>
<evidence type="ECO:0000259" key="6">
    <source>
        <dbReference type="PROSITE" id="PS51898"/>
    </source>
</evidence>